<keyword evidence="1" id="KW-1133">Transmembrane helix</keyword>
<keyword evidence="1" id="KW-0812">Transmembrane</keyword>
<protein>
    <recommendedName>
        <fullName evidence="2">Putative Flp pilus-assembly TadG-like N-terminal domain-containing protein</fullName>
    </recommendedName>
</protein>
<name>A0A5C6BYT3_9BACT</name>
<evidence type="ECO:0000313" key="4">
    <source>
        <dbReference type="Proteomes" id="UP000316304"/>
    </source>
</evidence>
<proteinExistence type="predicted"/>
<reference evidence="3 4" key="1">
    <citation type="submission" date="2019-02" db="EMBL/GenBank/DDBJ databases">
        <title>Deep-cultivation of Planctomycetes and their phenomic and genomic characterization uncovers novel biology.</title>
        <authorList>
            <person name="Wiegand S."/>
            <person name="Jogler M."/>
            <person name="Boedeker C."/>
            <person name="Pinto D."/>
            <person name="Vollmers J."/>
            <person name="Rivas-Marin E."/>
            <person name="Kohn T."/>
            <person name="Peeters S.H."/>
            <person name="Heuer A."/>
            <person name="Rast P."/>
            <person name="Oberbeckmann S."/>
            <person name="Bunk B."/>
            <person name="Jeske O."/>
            <person name="Meyerdierks A."/>
            <person name="Storesund J.E."/>
            <person name="Kallscheuer N."/>
            <person name="Luecker S."/>
            <person name="Lage O.M."/>
            <person name="Pohl T."/>
            <person name="Merkel B.J."/>
            <person name="Hornburger P."/>
            <person name="Mueller R.-W."/>
            <person name="Bruemmer F."/>
            <person name="Labrenz M."/>
            <person name="Spormann A.M."/>
            <person name="Op Den Camp H."/>
            <person name="Overmann J."/>
            <person name="Amann R."/>
            <person name="Jetten M.S.M."/>
            <person name="Mascher T."/>
            <person name="Medema M.H."/>
            <person name="Devos D.P."/>
            <person name="Kaster A.-K."/>
            <person name="Ovreas L."/>
            <person name="Rohde M."/>
            <person name="Galperin M.Y."/>
            <person name="Jogler C."/>
        </authorList>
    </citation>
    <scope>NUCLEOTIDE SEQUENCE [LARGE SCALE GENOMIC DNA]</scope>
    <source>
        <strain evidence="3 4">Pla52o</strain>
    </source>
</reference>
<gene>
    <name evidence="3" type="ORF">Pla52o_52470</name>
</gene>
<comment type="caution">
    <text evidence="3">The sequence shown here is derived from an EMBL/GenBank/DDBJ whole genome shotgun (WGS) entry which is preliminary data.</text>
</comment>
<feature type="domain" description="Putative Flp pilus-assembly TadG-like N-terminal" evidence="2">
    <location>
        <begin position="18"/>
        <end position="64"/>
    </location>
</feature>
<accession>A0A5C6BYT3</accession>
<organism evidence="3 4">
    <name type="scientific">Novipirellula galeiformis</name>
    <dbReference type="NCBI Taxonomy" id="2528004"/>
    <lineage>
        <taxon>Bacteria</taxon>
        <taxon>Pseudomonadati</taxon>
        <taxon>Planctomycetota</taxon>
        <taxon>Planctomycetia</taxon>
        <taxon>Pirellulales</taxon>
        <taxon>Pirellulaceae</taxon>
        <taxon>Novipirellula</taxon>
    </lineage>
</organism>
<evidence type="ECO:0000256" key="1">
    <source>
        <dbReference type="SAM" id="Phobius"/>
    </source>
</evidence>
<keyword evidence="4" id="KW-1185">Reference proteome</keyword>
<evidence type="ECO:0000313" key="3">
    <source>
        <dbReference type="EMBL" id="TWU17443.1"/>
    </source>
</evidence>
<dbReference type="Proteomes" id="UP000316304">
    <property type="component" value="Unassembled WGS sequence"/>
</dbReference>
<sequence length="486" mass="51270">MQSQNQKSQRSNSNGRNGKILILLAVLLPTLMLVTALVVDGSSLIGKHRRLQHTADAIALSAAAEFVRTGSATAAIASGYTLAHQVCDTDSVDVEIHSPPEDGPHAGQRGAVSVRLAQRSNLHLAAFVATSVDDIRTSATARATPAQHPNALVALASRHPRVSILGLPTLLGSSLSLAALEVEGIGSLEVHGAIHVNSQYGRVDENNQRVGRTILPPYGMMVTPGLGLAKVKAKEIRVVGGVDSPIHYRALDGSPTALRANRFPIRDPYDDLPTPPVASGPSRGGVTVVGLPLIGPPVTLYPGTYDWIQVVSGIVTFKPGVYVIKGKHPLTQQALALLAGRVTAKNVMFYIGDPANASSGSGTGDLLDVLEPLVGDVDVVPSVIIAEAVSRLSMSGIQDPASPFHQLLIYQGREQRNAIVIEANDLLKTCELSGSIYAKRGHLLFAGRGNYDLSVVAGTMRFLAVGKTTLQPQHLLPPAEDVYLVE</sequence>
<dbReference type="AlphaFoldDB" id="A0A5C6BYT3"/>
<feature type="transmembrane region" description="Helical" evidence="1">
    <location>
        <begin position="20"/>
        <end position="39"/>
    </location>
</feature>
<dbReference type="OrthoDB" id="260382at2"/>
<keyword evidence="1" id="KW-0472">Membrane</keyword>
<dbReference type="EMBL" id="SJPT01000012">
    <property type="protein sequence ID" value="TWU17443.1"/>
    <property type="molecule type" value="Genomic_DNA"/>
</dbReference>
<dbReference type="Pfam" id="PF13400">
    <property type="entry name" value="Tad"/>
    <property type="match status" value="1"/>
</dbReference>
<evidence type="ECO:0000259" key="2">
    <source>
        <dbReference type="Pfam" id="PF13400"/>
    </source>
</evidence>
<dbReference type="RefSeq" id="WP_146597168.1">
    <property type="nucleotide sequence ID" value="NZ_SJPT01000012.1"/>
</dbReference>
<dbReference type="InterPro" id="IPR028087">
    <property type="entry name" value="Tad_N"/>
</dbReference>